<reference evidence="1" key="1">
    <citation type="submission" date="2014-09" db="EMBL/GenBank/DDBJ databases">
        <authorList>
            <person name="Magalhaes I.L.F."/>
            <person name="Oliveira U."/>
            <person name="Santos F.R."/>
            <person name="Vidigal T.H.D.A."/>
            <person name="Brescovit A.D."/>
            <person name="Santos A.J."/>
        </authorList>
    </citation>
    <scope>NUCLEOTIDE SEQUENCE</scope>
    <source>
        <tissue evidence="1">Shoot tissue taken approximately 20 cm above the soil surface</tissue>
    </source>
</reference>
<dbReference type="AlphaFoldDB" id="A0A0A9H8I3"/>
<accession>A0A0A9H8I3</accession>
<evidence type="ECO:0000313" key="1">
    <source>
        <dbReference type="EMBL" id="JAE33520.1"/>
    </source>
</evidence>
<organism evidence="1">
    <name type="scientific">Arundo donax</name>
    <name type="common">Giant reed</name>
    <name type="synonym">Donax arundinaceus</name>
    <dbReference type="NCBI Taxonomy" id="35708"/>
    <lineage>
        <taxon>Eukaryota</taxon>
        <taxon>Viridiplantae</taxon>
        <taxon>Streptophyta</taxon>
        <taxon>Embryophyta</taxon>
        <taxon>Tracheophyta</taxon>
        <taxon>Spermatophyta</taxon>
        <taxon>Magnoliopsida</taxon>
        <taxon>Liliopsida</taxon>
        <taxon>Poales</taxon>
        <taxon>Poaceae</taxon>
        <taxon>PACMAD clade</taxon>
        <taxon>Arundinoideae</taxon>
        <taxon>Arundineae</taxon>
        <taxon>Arundo</taxon>
    </lineage>
</organism>
<reference evidence="1" key="2">
    <citation type="journal article" date="2015" name="Data Brief">
        <title>Shoot transcriptome of the giant reed, Arundo donax.</title>
        <authorList>
            <person name="Barrero R.A."/>
            <person name="Guerrero F.D."/>
            <person name="Moolhuijzen P."/>
            <person name="Goolsby J.A."/>
            <person name="Tidwell J."/>
            <person name="Bellgard S.E."/>
            <person name="Bellgard M.I."/>
        </authorList>
    </citation>
    <scope>NUCLEOTIDE SEQUENCE</scope>
    <source>
        <tissue evidence="1">Shoot tissue taken approximately 20 cm above the soil surface</tissue>
    </source>
</reference>
<sequence length="51" mass="5828">MLFGLHLAKRHFFSTIGTSIVYLSINRQRGKHVVSDKQNGASIDFNFLFKS</sequence>
<name>A0A0A9H8I3_ARUDO</name>
<protein>
    <submittedName>
        <fullName evidence="1">Uncharacterized protein</fullName>
    </submittedName>
</protein>
<dbReference type="EMBL" id="GBRH01164376">
    <property type="protein sequence ID" value="JAE33520.1"/>
    <property type="molecule type" value="Transcribed_RNA"/>
</dbReference>
<proteinExistence type="predicted"/>